<comment type="similarity">
    <text evidence="2">Belongs to the IL-17 family.</text>
</comment>
<gene>
    <name evidence="8" type="ORF">N300_02173</name>
</gene>
<evidence type="ECO:0000313" key="8">
    <source>
        <dbReference type="EMBL" id="KFP05460.1"/>
    </source>
</evidence>
<reference evidence="8 9" key="1">
    <citation type="submission" date="2014-04" db="EMBL/GenBank/DDBJ databases">
        <title>Genome evolution of avian class.</title>
        <authorList>
            <person name="Zhang G."/>
            <person name="Li C."/>
        </authorList>
    </citation>
    <scope>NUCLEOTIDE SEQUENCE [LARGE SCALE GENOMIC DNA]</scope>
    <source>
        <strain evidence="8">BGI_N300</strain>
    </source>
</reference>
<dbReference type="Gene3D" id="2.10.90.10">
    <property type="entry name" value="Cystine-knot cytokines"/>
    <property type="match status" value="1"/>
</dbReference>
<organism evidence="8 9">
    <name type="scientific">Calypte anna</name>
    <name type="common">Anna's hummingbird</name>
    <name type="synonym">Archilochus anna</name>
    <dbReference type="NCBI Taxonomy" id="9244"/>
    <lineage>
        <taxon>Eukaryota</taxon>
        <taxon>Metazoa</taxon>
        <taxon>Chordata</taxon>
        <taxon>Craniata</taxon>
        <taxon>Vertebrata</taxon>
        <taxon>Euteleostomi</taxon>
        <taxon>Archelosauria</taxon>
        <taxon>Archosauria</taxon>
        <taxon>Dinosauria</taxon>
        <taxon>Saurischia</taxon>
        <taxon>Theropoda</taxon>
        <taxon>Coelurosauria</taxon>
        <taxon>Aves</taxon>
        <taxon>Neognathae</taxon>
        <taxon>Neoaves</taxon>
        <taxon>Strisores</taxon>
        <taxon>Apodiformes</taxon>
        <taxon>Trochilidae</taxon>
        <taxon>Calypte</taxon>
    </lineage>
</organism>
<dbReference type="PRINTS" id="PR01932">
    <property type="entry name" value="INTRLEUKIN17"/>
</dbReference>
<dbReference type="InterPro" id="IPR029034">
    <property type="entry name" value="Cystine-knot_cytokine"/>
</dbReference>
<dbReference type="GO" id="GO:0005615">
    <property type="term" value="C:extracellular space"/>
    <property type="evidence" value="ECO:0007669"/>
    <property type="project" value="UniProtKB-KW"/>
</dbReference>
<keyword evidence="5 7" id="KW-0732">Signal</keyword>
<dbReference type="EMBL" id="KL218464">
    <property type="protein sequence ID" value="KFP05460.1"/>
    <property type="molecule type" value="Genomic_DNA"/>
</dbReference>
<keyword evidence="3" id="KW-0202">Cytokine</keyword>
<evidence type="ECO:0000256" key="1">
    <source>
        <dbReference type="ARBA" id="ARBA00004613"/>
    </source>
</evidence>
<dbReference type="Pfam" id="PF06083">
    <property type="entry name" value="IL17"/>
    <property type="match status" value="1"/>
</dbReference>
<sequence>FRSLLLVVVVALSVSSSPHGRAARPRPNKGSGSGRLGEDCLNPKDPKFPSTVKVDIRISTSDHGSRVVHDVSNRSLAPWDYRLDEDPNRFPQVIADAQCRFSGCITPLGQEDHSLNSIPIHQEILVLRREQRGCLPTYHLEKRIITVGCTCAAPVIRHHS</sequence>
<evidence type="ECO:0000256" key="6">
    <source>
        <dbReference type="SAM" id="MobiDB-lite"/>
    </source>
</evidence>
<keyword evidence="9" id="KW-1185">Reference proteome</keyword>
<evidence type="ECO:0000256" key="4">
    <source>
        <dbReference type="ARBA" id="ARBA00022525"/>
    </source>
</evidence>
<feature type="non-terminal residue" evidence="8">
    <location>
        <position position="1"/>
    </location>
</feature>
<keyword evidence="4" id="KW-0964">Secreted</keyword>
<evidence type="ECO:0000256" key="7">
    <source>
        <dbReference type="SAM" id="SignalP"/>
    </source>
</evidence>
<dbReference type="STRING" id="9244.A0A091IDN1"/>
<accession>A0A091IDN1</accession>
<feature type="region of interest" description="Disordered" evidence="6">
    <location>
        <begin position="17"/>
        <end position="46"/>
    </location>
</feature>
<protein>
    <submittedName>
        <fullName evidence="8">Interleukin-17F</fullName>
    </submittedName>
</protein>
<proteinExistence type="inferred from homology"/>
<dbReference type="AlphaFoldDB" id="A0A091IDN1"/>
<feature type="compositionally biased region" description="Basic and acidic residues" evidence="6">
    <location>
        <begin position="36"/>
        <end position="46"/>
    </location>
</feature>
<dbReference type="GO" id="GO:0006954">
    <property type="term" value="P:inflammatory response"/>
    <property type="evidence" value="ECO:0007669"/>
    <property type="project" value="InterPro"/>
</dbReference>
<dbReference type="GO" id="GO:0005125">
    <property type="term" value="F:cytokine activity"/>
    <property type="evidence" value="ECO:0007669"/>
    <property type="project" value="UniProtKB-KW"/>
</dbReference>
<evidence type="ECO:0000256" key="3">
    <source>
        <dbReference type="ARBA" id="ARBA00022514"/>
    </source>
</evidence>
<dbReference type="Proteomes" id="UP000054308">
    <property type="component" value="Unassembled WGS sequence"/>
</dbReference>
<dbReference type="InterPro" id="IPR010345">
    <property type="entry name" value="IL-17_fam"/>
</dbReference>
<comment type="subcellular location">
    <subcellularLocation>
        <location evidence="1">Secreted</location>
    </subcellularLocation>
</comment>
<evidence type="ECO:0000313" key="9">
    <source>
        <dbReference type="Proteomes" id="UP000054308"/>
    </source>
</evidence>
<feature type="non-terminal residue" evidence="8">
    <location>
        <position position="160"/>
    </location>
</feature>
<dbReference type="InterPro" id="IPR020440">
    <property type="entry name" value="IL-17_chr"/>
</dbReference>
<name>A0A091IDN1_CALAN</name>
<evidence type="ECO:0000256" key="5">
    <source>
        <dbReference type="ARBA" id="ARBA00022729"/>
    </source>
</evidence>
<feature type="signal peptide" evidence="7">
    <location>
        <begin position="1"/>
        <end position="22"/>
    </location>
</feature>
<dbReference type="SUPFAM" id="SSF57501">
    <property type="entry name" value="Cystine-knot cytokines"/>
    <property type="match status" value="1"/>
</dbReference>
<feature type="chain" id="PRO_5001874874" evidence="7">
    <location>
        <begin position="23"/>
        <end position="160"/>
    </location>
</feature>
<evidence type="ECO:0000256" key="2">
    <source>
        <dbReference type="ARBA" id="ARBA00007236"/>
    </source>
</evidence>